<gene>
    <name evidence="1" type="ORF">HMPREF9709_00194</name>
</gene>
<organism evidence="1 2">
    <name type="scientific">Helcococcus kunzii ATCC 51366</name>
    <dbReference type="NCBI Taxonomy" id="883114"/>
    <lineage>
        <taxon>Bacteria</taxon>
        <taxon>Bacillati</taxon>
        <taxon>Bacillota</taxon>
        <taxon>Tissierellia</taxon>
        <taxon>Tissierellales</taxon>
        <taxon>Peptoniphilaceae</taxon>
        <taxon>Helcococcus</taxon>
    </lineage>
</organism>
<keyword evidence="2" id="KW-1185">Reference proteome</keyword>
<evidence type="ECO:0000313" key="1">
    <source>
        <dbReference type="EMBL" id="EHR35878.1"/>
    </source>
</evidence>
<feature type="non-terminal residue" evidence="1">
    <location>
        <position position="1"/>
    </location>
</feature>
<evidence type="ECO:0000313" key="2">
    <source>
        <dbReference type="Proteomes" id="UP000004191"/>
    </source>
</evidence>
<dbReference type="EMBL" id="AGEI01000005">
    <property type="protein sequence ID" value="EHR35878.1"/>
    <property type="molecule type" value="Genomic_DNA"/>
</dbReference>
<dbReference type="Gene3D" id="2.10.270.10">
    <property type="entry name" value="Cholin Binding"/>
    <property type="match status" value="1"/>
</dbReference>
<dbReference type="HOGENOM" id="CLU_3337031_0_0_9"/>
<dbReference type="SUPFAM" id="SSF69360">
    <property type="entry name" value="Cell wall binding repeat"/>
    <property type="match status" value="1"/>
</dbReference>
<protein>
    <recommendedName>
        <fullName evidence="3">Cell wall-binding repeat protein</fullName>
    </recommendedName>
</protein>
<reference evidence="1 2" key="1">
    <citation type="submission" date="2012-01" db="EMBL/GenBank/DDBJ databases">
        <title>The Genome Sequence of Helcococcus kunzii ATCC 51366.</title>
        <authorList>
            <consortium name="The Broad Institute Genome Sequencing Platform"/>
            <person name="Earl A."/>
            <person name="Ward D."/>
            <person name="Feldgarden M."/>
            <person name="Gevers D."/>
            <person name="Huys G."/>
            <person name="Young S.K."/>
            <person name="Zeng Q."/>
            <person name="Gargeya S."/>
            <person name="Fitzgerald M."/>
            <person name="Haas B."/>
            <person name="Abouelleil A."/>
            <person name="Alvarado L."/>
            <person name="Arachchi H.M."/>
            <person name="Berlin A."/>
            <person name="Chapman S.B."/>
            <person name="Gearin G."/>
            <person name="Goldberg J."/>
            <person name="Griggs A."/>
            <person name="Gujja S."/>
            <person name="Hansen M."/>
            <person name="Heiman D."/>
            <person name="Howarth C."/>
            <person name="Larimer J."/>
            <person name="Lui A."/>
            <person name="MacDonald P.J.P."/>
            <person name="McCowen C."/>
            <person name="Montmayeur A."/>
            <person name="Murphy C."/>
            <person name="Neiman D."/>
            <person name="Pearson M."/>
            <person name="Priest M."/>
            <person name="Roberts A."/>
            <person name="Saif S."/>
            <person name="Shea T."/>
            <person name="Sisk P."/>
            <person name="Stolte C."/>
            <person name="Sykes S."/>
            <person name="Wortman J."/>
            <person name="Nusbaum C."/>
            <person name="Birren B."/>
        </authorList>
    </citation>
    <scope>NUCLEOTIDE SEQUENCE [LARGE SCALE GENOMIC DNA]</scope>
    <source>
        <strain evidence="1 2">ATCC 51366</strain>
    </source>
</reference>
<accession>H3NLI3</accession>
<name>H3NLI3_9FIRM</name>
<dbReference type="AlphaFoldDB" id="H3NLI3"/>
<evidence type="ECO:0008006" key="3">
    <source>
        <dbReference type="Google" id="ProtNLM"/>
    </source>
</evidence>
<proteinExistence type="predicted"/>
<dbReference type="Proteomes" id="UP000004191">
    <property type="component" value="Unassembled WGS sequence"/>
</dbReference>
<dbReference type="STRING" id="883114.HMPREF9709_00194"/>
<sequence length="38" mass="4584">DGVWRYLRPNTGTRVSGKQWIDGRWYNFTWDGRLIGKK</sequence>
<comment type="caution">
    <text evidence="1">The sequence shown here is derived from an EMBL/GenBank/DDBJ whole genome shotgun (WGS) entry which is preliminary data.</text>
</comment>